<organism evidence="2 3">
    <name type="scientific">Nesterenkonia alkaliphila</name>
    <dbReference type="NCBI Taxonomy" id="1463631"/>
    <lineage>
        <taxon>Bacteria</taxon>
        <taxon>Bacillati</taxon>
        <taxon>Actinomycetota</taxon>
        <taxon>Actinomycetes</taxon>
        <taxon>Micrococcales</taxon>
        <taxon>Micrococcaceae</taxon>
        <taxon>Nesterenkonia</taxon>
    </lineage>
</organism>
<dbReference type="EMBL" id="WRPM01000102">
    <property type="protein sequence ID" value="MVT27641.1"/>
    <property type="molecule type" value="Genomic_DNA"/>
</dbReference>
<evidence type="ECO:0008006" key="4">
    <source>
        <dbReference type="Google" id="ProtNLM"/>
    </source>
</evidence>
<dbReference type="Proteomes" id="UP000460157">
    <property type="component" value="Unassembled WGS sequence"/>
</dbReference>
<dbReference type="OrthoDB" id="5189092at2"/>
<name>A0A7K1UNN9_9MICC</name>
<gene>
    <name evidence="2" type="ORF">GNZ21_14985</name>
</gene>
<proteinExistence type="predicted"/>
<comment type="caution">
    <text evidence="2">The sequence shown here is derived from an EMBL/GenBank/DDBJ whole genome shotgun (WGS) entry which is preliminary data.</text>
</comment>
<sequence length="221" mass="23461">MTRRRPSPAVYRRRRLVAALLAVLLLALAVWGARALYERIFGEDPSPEQTEQQTADDAAGAPGSAPDPTGEPAAEGTDAEPDTPPEPAAEGFCAPADIEVRASTSHESYDAATAPMLIMEIENTGSSDCTLDVGTAEQEFSVSLGGREIFTTAQCDIRGDSLEIEFEPGQTERANMVWPRSESAVDCAEPAELVTGDYELTVSVSGISSEPHSFRVTGASQ</sequence>
<accession>A0A7K1UNN9</accession>
<dbReference type="RefSeq" id="WP_157325764.1">
    <property type="nucleotide sequence ID" value="NZ_BMFX01000008.1"/>
</dbReference>
<evidence type="ECO:0000256" key="1">
    <source>
        <dbReference type="SAM" id="MobiDB-lite"/>
    </source>
</evidence>
<feature type="region of interest" description="Disordered" evidence="1">
    <location>
        <begin position="44"/>
        <end position="91"/>
    </location>
</feature>
<evidence type="ECO:0000313" key="2">
    <source>
        <dbReference type="EMBL" id="MVT27641.1"/>
    </source>
</evidence>
<keyword evidence="3" id="KW-1185">Reference proteome</keyword>
<protein>
    <recommendedName>
        <fullName evidence="4">DUF4232 domain-containing protein</fullName>
    </recommendedName>
</protein>
<reference evidence="2 3" key="1">
    <citation type="submission" date="2019-12" db="EMBL/GenBank/DDBJ databases">
        <title>Nesterenkonia muleiensis sp. nov., a novel actinobacterium isolated from sap of Populus euphratica.</title>
        <authorList>
            <person name="Wang R."/>
        </authorList>
    </citation>
    <scope>NUCLEOTIDE SEQUENCE [LARGE SCALE GENOMIC DNA]</scope>
    <source>
        <strain evidence="2 3">F10</strain>
    </source>
</reference>
<feature type="compositionally biased region" description="Low complexity" evidence="1">
    <location>
        <begin position="55"/>
        <end position="70"/>
    </location>
</feature>
<dbReference type="AlphaFoldDB" id="A0A7K1UNN9"/>
<evidence type="ECO:0000313" key="3">
    <source>
        <dbReference type="Proteomes" id="UP000460157"/>
    </source>
</evidence>